<protein>
    <submittedName>
        <fullName evidence="1">Uncharacterized protein</fullName>
    </submittedName>
</protein>
<dbReference type="AlphaFoldDB" id="K0RLH5"/>
<comment type="caution">
    <text evidence="1">The sequence shown here is derived from an EMBL/GenBank/DDBJ whole genome shotgun (WGS) entry which is preliminary data.</text>
</comment>
<organism evidence="1 2">
    <name type="scientific">Thalassiosira oceanica</name>
    <name type="common">Marine diatom</name>
    <dbReference type="NCBI Taxonomy" id="159749"/>
    <lineage>
        <taxon>Eukaryota</taxon>
        <taxon>Sar</taxon>
        <taxon>Stramenopiles</taxon>
        <taxon>Ochrophyta</taxon>
        <taxon>Bacillariophyta</taxon>
        <taxon>Coscinodiscophyceae</taxon>
        <taxon>Thalassiosirophycidae</taxon>
        <taxon>Thalassiosirales</taxon>
        <taxon>Thalassiosiraceae</taxon>
        <taxon>Thalassiosira</taxon>
    </lineage>
</organism>
<keyword evidence="2" id="KW-1185">Reference proteome</keyword>
<dbReference type="EMBL" id="AGNL01046837">
    <property type="protein sequence ID" value="EJK47567.1"/>
    <property type="molecule type" value="Genomic_DNA"/>
</dbReference>
<dbReference type="Proteomes" id="UP000266841">
    <property type="component" value="Unassembled WGS sequence"/>
</dbReference>
<reference evidence="1 2" key="1">
    <citation type="journal article" date="2012" name="Genome Biol.">
        <title>Genome and low-iron response of an oceanic diatom adapted to chronic iron limitation.</title>
        <authorList>
            <person name="Lommer M."/>
            <person name="Specht M."/>
            <person name="Roy A.S."/>
            <person name="Kraemer L."/>
            <person name="Andreson R."/>
            <person name="Gutowska M.A."/>
            <person name="Wolf J."/>
            <person name="Bergner S.V."/>
            <person name="Schilhabel M.B."/>
            <person name="Klostermeier U.C."/>
            <person name="Beiko R.G."/>
            <person name="Rosenstiel P."/>
            <person name="Hippler M."/>
            <person name="Laroche J."/>
        </authorList>
    </citation>
    <scope>NUCLEOTIDE SEQUENCE [LARGE SCALE GENOMIC DNA]</scope>
    <source>
        <strain evidence="1 2">CCMP1005</strain>
    </source>
</reference>
<gene>
    <name evidence="1" type="ORF">THAOC_33706</name>
</gene>
<sequence>MPAPAPRRRRRLASLVDVDLVLFDSYGIVRSISRRERAGGYGMDRPLQWVSDQSGRPTSSFSQYAACSQAGALGPI</sequence>
<name>K0RLH5_THAOC</name>
<proteinExistence type="predicted"/>
<evidence type="ECO:0000313" key="1">
    <source>
        <dbReference type="EMBL" id="EJK47567.1"/>
    </source>
</evidence>
<accession>K0RLH5</accession>
<evidence type="ECO:0000313" key="2">
    <source>
        <dbReference type="Proteomes" id="UP000266841"/>
    </source>
</evidence>